<evidence type="ECO:0000256" key="9">
    <source>
        <dbReference type="ARBA" id="ARBA00022833"/>
    </source>
</evidence>
<dbReference type="SUPFAM" id="SSF49493">
    <property type="entry name" value="HSP40/DnaJ peptide-binding domain"/>
    <property type="match status" value="2"/>
</dbReference>
<protein>
    <submittedName>
        <fullName evidence="14">Chaperone protein DnaJ</fullName>
    </submittedName>
</protein>
<comment type="subunit">
    <text evidence="3">Homodimer.</text>
</comment>
<keyword evidence="11" id="KW-0143">Chaperone</keyword>
<evidence type="ECO:0000256" key="11">
    <source>
        <dbReference type="ARBA" id="ARBA00023186"/>
    </source>
</evidence>
<evidence type="ECO:0000256" key="7">
    <source>
        <dbReference type="ARBA" id="ARBA00022737"/>
    </source>
</evidence>
<keyword evidence="9" id="KW-0862">Zinc</keyword>
<evidence type="ECO:0000256" key="10">
    <source>
        <dbReference type="ARBA" id="ARBA00023016"/>
    </source>
</evidence>
<dbReference type="FunFam" id="2.60.260.20:FF:000004">
    <property type="entry name" value="Molecular chaperone DnaJ"/>
    <property type="match status" value="1"/>
</dbReference>
<evidence type="ECO:0000256" key="8">
    <source>
        <dbReference type="ARBA" id="ARBA00022771"/>
    </source>
</evidence>
<evidence type="ECO:0000256" key="1">
    <source>
        <dbReference type="ARBA" id="ARBA00001947"/>
    </source>
</evidence>
<organism evidence="14">
    <name type="scientific">hydrothermal vent metagenome</name>
    <dbReference type="NCBI Taxonomy" id="652676"/>
    <lineage>
        <taxon>unclassified sequences</taxon>
        <taxon>metagenomes</taxon>
        <taxon>ecological metagenomes</taxon>
    </lineage>
</organism>
<dbReference type="EMBL" id="UOGK01000442">
    <property type="protein sequence ID" value="VAX40785.1"/>
    <property type="molecule type" value="Genomic_DNA"/>
</dbReference>
<evidence type="ECO:0000256" key="3">
    <source>
        <dbReference type="ARBA" id="ARBA00011738"/>
    </source>
</evidence>
<dbReference type="AlphaFoldDB" id="A0A3B1E4E0"/>
<proteinExistence type="predicted"/>
<evidence type="ECO:0000256" key="4">
    <source>
        <dbReference type="ARBA" id="ARBA00022490"/>
    </source>
</evidence>
<evidence type="ECO:0000259" key="13">
    <source>
        <dbReference type="Pfam" id="PF01556"/>
    </source>
</evidence>
<dbReference type="InterPro" id="IPR008971">
    <property type="entry name" value="HSP40/DnaJ_pept-bd"/>
</dbReference>
<accession>A0A3B1E4E0</accession>
<name>A0A3B1E4E0_9ZZZZ</name>
<dbReference type="GO" id="GO:0008270">
    <property type="term" value="F:zinc ion binding"/>
    <property type="evidence" value="ECO:0007669"/>
    <property type="project" value="UniProtKB-KW"/>
</dbReference>
<evidence type="ECO:0000313" key="14">
    <source>
        <dbReference type="EMBL" id="VAX40785.1"/>
    </source>
</evidence>
<evidence type="ECO:0000256" key="5">
    <source>
        <dbReference type="ARBA" id="ARBA00022705"/>
    </source>
</evidence>
<gene>
    <name evidence="14" type="ORF">MNBD_PLANCTO03-2144</name>
</gene>
<sequence>PRCRGRGKVIKEHCDVCRGKGRVPKKRKLTVKIPAGVHEGQAVRVQGEGEPPPPEASPQGQGIRGDLHVVIRVKEHPLFQRDGDNLVVELPISFSQAALGAEIDVPTIDGRRQLRIHAGAQHGDIYKLDGEGLPNLRSGRHGDLITIIRIEIPKKLSTKQQEILREFAETEDHSVLPESHGFWKKMKDLFGG</sequence>
<keyword evidence="4" id="KW-0963">Cytoplasm</keyword>
<comment type="cofactor">
    <cofactor evidence="1">
        <name>Zn(2+)</name>
        <dbReference type="ChEBI" id="CHEBI:29105"/>
    </cofactor>
</comment>
<evidence type="ECO:0000256" key="6">
    <source>
        <dbReference type="ARBA" id="ARBA00022723"/>
    </source>
</evidence>
<keyword evidence="8" id="KW-0863">Zinc-finger</keyword>
<comment type="subcellular location">
    <subcellularLocation>
        <location evidence="2">Cytoplasm</location>
    </subcellularLocation>
</comment>
<dbReference type="Gene3D" id="2.60.260.20">
    <property type="entry name" value="Urease metallochaperone UreE, N-terminal domain"/>
    <property type="match status" value="2"/>
</dbReference>
<reference evidence="14" key="1">
    <citation type="submission" date="2018-06" db="EMBL/GenBank/DDBJ databases">
        <authorList>
            <person name="Zhirakovskaya E."/>
        </authorList>
    </citation>
    <scope>NUCLEOTIDE SEQUENCE</scope>
</reference>
<dbReference type="GO" id="GO:0051082">
    <property type="term" value="F:unfolded protein binding"/>
    <property type="evidence" value="ECO:0007669"/>
    <property type="project" value="InterPro"/>
</dbReference>
<dbReference type="PANTHER" id="PTHR43096">
    <property type="entry name" value="DNAJ HOMOLOG 1, MITOCHONDRIAL-RELATED"/>
    <property type="match status" value="1"/>
</dbReference>
<dbReference type="InterPro" id="IPR002939">
    <property type="entry name" value="DnaJ_C"/>
</dbReference>
<dbReference type="Pfam" id="PF01556">
    <property type="entry name" value="DnaJ_C"/>
    <property type="match status" value="1"/>
</dbReference>
<feature type="domain" description="Chaperone DnaJ C-terminal" evidence="13">
    <location>
        <begin position="24"/>
        <end position="153"/>
    </location>
</feature>
<feature type="region of interest" description="Disordered" evidence="12">
    <location>
        <begin position="39"/>
        <end position="63"/>
    </location>
</feature>
<evidence type="ECO:0000256" key="2">
    <source>
        <dbReference type="ARBA" id="ARBA00004496"/>
    </source>
</evidence>
<dbReference type="GO" id="GO:0006260">
    <property type="term" value="P:DNA replication"/>
    <property type="evidence" value="ECO:0007669"/>
    <property type="project" value="UniProtKB-KW"/>
</dbReference>
<dbReference type="PANTHER" id="PTHR43096:SF48">
    <property type="entry name" value="CHAPERONE PROTEIN DNAJ"/>
    <property type="match status" value="1"/>
</dbReference>
<dbReference type="GO" id="GO:0005737">
    <property type="term" value="C:cytoplasm"/>
    <property type="evidence" value="ECO:0007669"/>
    <property type="project" value="UniProtKB-SubCell"/>
</dbReference>
<feature type="non-terminal residue" evidence="14">
    <location>
        <position position="1"/>
    </location>
</feature>
<keyword evidence="6" id="KW-0479">Metal-binding</keyword>
<keyword evidence="10" id="KW-0346">Stress response</keyword>
<keyword evidence="7" id="KW-0677">Repeat</keyword>
<keyword evidence="5" id="KW-0235">DNA replication</keyword>
<dbReference type="CDD" id="cd10747">
    <property type="entry name" value="DnaJ_C"/>
    <property type="match status" value="1"/>
</dbReference>
<evidence type="ECO:0000256" key="12">
    <source>
        <dbReference type="SAM" id="MobiDB-lite"/>
    </source>
</evidence>
<dbReference type="GO" id="GO:0042026">
    <property type="term" value="P:protein refolding"/>
    <property type="evidence" value="ECO:0007669"/>
    <property type="project" value="TreeGrafter"/>
</dbReference>